<evidence type="ECO:0000313" key="2">
    <source>
        <dbReference type="Proteomes" id="UP000230869"/>
    </source>
</evidence>
<dbReference type="InterPro" id="IPR017945">
    <property type="entry name" value="DHBP_synth_RibB-like_a/b_dom"/>
</dbReference>
<sequence length="293" mass="33743">MFSHFLTKSVDKKINQIKEVDLTNPLQRKKAVNAIIAGKVVAGHMRRVFGLWIDSSSESAYKAVMQIKGESLEKKMSIMTTGSFIVPHINSMRVKKKYRKYVQDANIFSETFGSLCHTILPINSSSVNYFSKNIISDISSNTNQIDHIVYNLDPSGHPGMEQFIRDLEFEGIIPAVTSMNPAQHPEITHIENARYFLESLSKNRPHLLMRDFYPVHKDILGSFAQIHLINGYIERDGHIPAHILSLMLGMEVNPKKFKKHKYTHIHFRKEFIDKIKRMSTPEIRDLILKFIHT</sequence>
<dbReference type="AlphaFoldDB" id="A0A2M6KAE2"/>
<reference evidence="1 2" key="1">
    <citation type="submission" date="2017-09" db="EMBL/GenBank/DDBJ databases">
        <title>Depth-based differentiation of microbial function through sediment-hosted aquifers and enrichment of novel symbionts in the deep terrestrial subsurface.</title>
        <authorList>
            <person name="Probst A.J."/>
            <person name="Ladd B."/>
            <person name="Jarett J.K."/>
            <person name="Geller-Mcgrath D.E."/>
            <person name="Sieber C.M."/>
            <person name="Emerson J.B."/>
            <person name="Anantharaman K."/>
            <person name="Thomas B.C."/>
            <person name="Malmstrom R."/>
            <person name="Stieglmeier M."/>
            <person name="Klingl A."/>
            <person name="Woyke T."/>
            <person name="Ryan C.M."/>
            <person name="Banfield J.F."/>
        </authorList>
    </citation>
    <scope>NUCLEOTIDE SEQUENCE [LARGE SCALE GENOMIC DNA]</scope>
    <source>
        <strain evidence="1">CG11_big_fil_rev_8_21_14_0_20_39_10</strain>
    </source>
</reference>
<accession>A0A2M6KAE2</accession>
<evidence type="ECO:0000313" key="1">
    <source>
        <dbReference type="EMBL" id="PIR14093.1"/>
    </source>
</evidence>
<gene>
    <name evidence="1" type="ORF">COV49_00020</name>
</gene>
<dbReference type="Proteomes" id="UP000230869">
    <property type="component" value="Unassembled WGS sequence"/>
</dbReference>
<protein>
    <submittedName>
        <fullName evidence="1">Uncharacterized protein</fullName>
    </submittedName>
</protein>
<dbReference type="SUPFAM" id="SSF55821">
    <property type="entry name" value="YrdC/RibB"/>
    <property type="match status" value="1"/>
</dbReference>
<name>A0A2M6KAE2_9BACT</name>
<proteinExistence type="predicted"/>
<dbReference type="EMBL" id="PCWW01000001">
    <property type="protein sequence ID" value="PIR14093.1"/>
    <property type="molecule type" value="Genomic_DNA"/>
</dbReference>
<comment type="caution">
    <text evidence="1">The sequence shown here is derived from an EMBL/GenBank/DDBJ whole genome shotgun (WGS) entry which is preliminary data.</text>
</comment>
<organism evidence="1 2">
    <name type="scientific">Candidatus Falkowbacteria bacterium CG11_big_fil_rev_8_21_14_0_20_39_10</name>
    <dbReference type="NCBI Taxonomy" id="1974570"/>
    <lineage>
        <taxon>Bacteria</taxon>
        <taxon>Candidatus Falkowiibacteriota</taxon>
    </lineage>
</organism>